<evidence type="ECO:0000256" key="2">
    <source>
        <dbReference type="ARBA" id="ARBA00010068"/>
    </source>
</evidence>
<dbReference type="Proteomes" id="UP000549457">
    <property type="component" value="Unassembled WGS sequence"/>
</dbReference>
<evidence type="ECO:0000256" key="5">
    <source>
        <dbReference type="ARBA" id="ARBA00022692"/>
    </source>
</evidence>
<evidence type="ECO:0000256" key="6">
    <source>
        <dbReference type="ARBA" id="ARBA00022989"/>
    </source>
</evidence>
<evidence type="ECO:0000256" key="3">
    <source>
        <dbReference type="ARBA" id="ARBA00022448"/>
    </source>
</evidence>
<evidence type="ECO:0000256" key="8">
    <source>
        <dbReference type="SAM" id="Phobius"/>
    </source>
</evidence>
<dbReference type="RefSeq" id="WP_184147692.1">
    <property type="nucleotide sequence ID" value="NZ_JACHFM010000001.1"/>
</dbReference>
<keyword evidence="10" id="KW-1185">Reference proteome</keyword>
<protein>
    <recommendedName>
        <fullName evidence="11">Transporter</fullName>
    </recommendedName>
</protein>
<keyword evidence="7 8" id="KW-0472">Membrane</keyword>
<evidence type="ECO:0000256" key="7">
    <source>
        <dbReference type="ARBA" id="ARBA00023136"/>
    </source>
</evidence>
<reference evidence="9 10" key="1">
    <citation type="submission" date="2020-08" db="EMBL/GenBank/DDBJ databases">
        <title>Genomic Encyclopedia of Type Strains, Phase IV (KMG-IV): sequencing the most valuable type-strain genomes for metagenomic binning, comparative biology and taxonomic classification.</title>
        <authorList>
            <person name="Goeker M."/>
        </authorList>
    </citation>
    <scope>NUCLEOTIDE SEQUENCE [LARGE SCALE GENOMIC DNA]</scope>
    <source>
        <strain evidence="9 10">DSM 101730</strain>
    </source>
</reference>
<evidence type="ECO:0000313" key="10">
    <source>
        <dbReference type="Proteomes" id="UP000549457"/>
    </source>
</evidence>
<accession>A0A840SM44</accession>
<feature type="transmembrane region" description="Helical" evidence="8">
    <location>
        <begin position="87"/>
        <end position="110"/>
    </location>
</feature>
<keyword evidence="3" id="KW-0813">Transport</keyword>
<sequence>MLLGLSLLYVGAVLFLNGLWLQGRIEDREIVVINVVSALVSLAVVVQGAFGAGADLASVRAAALTMLFSTTYFWVAYNRVVAVDGRGLGWFSLFVAITAVPVAGSAFATMRTGLDAWMAINWALWAVLWTMYFLLLALRKDILRSTAWFTMFCGIATGWIPGYLILDGWL</sequence>
<dbReference type="GO" id="GO:0005886">
    <property type="term" value="C:plasma membrane"/>
    <property type="evidence" value="ECO:0007669"/>
    <property type="project" value="UniProtKB-SubCell"/>
</dbReference>
<dbReference type="AlphaFoldDB" id="A0A840SM44"/>
<evidence type="ECO:0000313" key="9">
    <source>
        <dbReference type="EMBL" id="MBB5221308.1"/>
    </source>
</evidence>
<comment type="similarity">
    <text evidence="2">Belongs to the AmiS/UreI family.</text>
</comment>
<feature type="transmembrane region" description="Helical" evidence="8">
    <location>
        <begin position="6"/>
        <end position="23"/>
    </location>
</feature>
<comment type="subcellular location">
    <subcellularLocation>
        <location evidence="1">Cell membrane</location>
        <topology evidence="1">Multi-pass membrane protein</topology>
    </subcellularLocation>
</comment>
<dbReference type="CDD" id="cd13747">
    <property type="entry name" value="UreI_AmiS_like_1"/>
    <property type="match status" value="1"/>
</dbReference>
<dbReference type="Pfam" id="PF02293">
    <property type="entry name" value="AmiS_UreI"/>
    <property type="match status" value="1"/>
</dbReference>
<keyword evidence="5 8" id="KW-0812">Transmembrane</keyword>
<proteinExistence type="inferred from homology"/>
<feature type="transmembrane region" description="Helical" evidence="8">
    <location>
        <begin position="116"/>
        <end position="135"/>
    </location>
</feature>
<dbReference type="InterPro" id="IPR038523">
    <property type="entry name" value="AmiSUreI_transpt_sf"/>
</dbReference>
<dbReference type="InterPro" id="IPR003211">
    <property type="entry name" value="AmiSUreI_transpt"/>
</dbReference>
<dbReference type="EMBL" id="JACHFM010000001">
    <property type="protein sequence ID" value="MBB5221308.1"/>
    <property type="molecule type" value="Genomic_DNA"/>
</dbReference>
<dbReference type="Gene3D" id="1.25.40.600">
    <property type="match status" value="1"/>
</dbReference>
<evidence type="ECO:0000256" key="1">
    <source>
        <dbReference type="ARBA" id="ARBA00004651"/>
    </source>
</evidence>
<feature type="transmembrane region" description="Helical" evidence="8">
    <location>
        <begin position="56"/>
        <end position="75"/>
    </location>
</feature>
<organism evidence="9 10">
    <name type="scientific">Amaricoccus macauensis</name>
    <dbReference type="NCBI Taxonomy" id="57001"/>
    <lineage>
        <taxon>Bacteria</taxon>
        <taxon>Pseudomonadati</taxon>
        <taxon>Pseudomonadota</taxon>
        <taxon>Alphaproteobacteria</taxon>
        <taxon>Rhodobacterales</taxon>
        <taxon>Paracoccaceae</taxon>
        <taxon>Amaricoccus</taxon>
    </lineage>
</organism>
<comment type="caution">
    <text evidence="9">The sequence shown here is derived from an EMBL/GenBank/DDBJ whole genome shotgun (WGS) entry which is preliminary data.</text>
</comment>
<gene>
    <name evidence="9" type="ORF">HNP73_001229</name>
</gene>
<feature type="transmembrane region" description="Helical" evidence="8">
    <location>
        <begin position="30"/>
        <end position="50"/>
    </location>
</feature>
<keyword evidence="4" id="KW-1003">Cell membrane</keyword>
<keyword evidence="6 8" id="KW-1133">Transmembrane helix</keyword>
<feature type="transmembrane region" description="Helical" evidence="8">
    <location>
        <begin position="147"/>
        <end position="166"/>
    </location>
</feature>
<evidence type="ECO:0008006" key="11">
    <source>
        <dbReference type="Google" id="ProtNLM"/>
    </source>
</evidence>
<name>A0A840SM44_9RHOB</name>
<evidence type="ECO:0000256" key="4">
    <source>
        <dbReference type="ARBA" id="ARBA00022475"/>
    </source>
</evidence>